<dbReference type="EMBL" id="JAKWBI020000009">
    <property type="protein sequence ID" value="KAJ2906761.1"/>
    <property type="molecule type" value="Genomic_DNA"/>
</dbReference>
<dbReference type="GO" id="GO:0005829">
    <property type="term" value="C:cytosol"/>
    <property type="evidence" value="ECO:0007669"/>
    <property type="project" value="TreeGrafter"/>
</dbReference>
<keyword evidence="1 3" id="KW-0963">Cytoplasm</keyword>
<dbReference type="PANTHER" id="PTHR20882">
    <property type="entry name" value="CYTOPLASMIC TRNA 2-THIOLATION PROTEIN 2"/>
    <property type="match status" value="1"/>
</dbReference>
<accession>A0AAD5RY13</accession>
<keyword evidence="5" id="KW-1185">Reference proteome</keyword>
<dbReference type="GO" id="GO:0032447">
    <property type="term" value="P:protein urmylation"/>
    <property type="evidence" value="ECO:0007669"/>
    <property type="project" value="UniProtKB-UniRule"/>
</dbReference>
<dbReference type="HAMAP" id="MF_03054">
    <property type="entry name" value="CTU2"/>
    <property type="match status" value="1"/>
</dbReference>
<evidence type="ECO:0000256" key="1">
    <source>
        <dbReference type="ARBA" id="ARBA00022490"/>
    </source>
</evidence>
<name>A0AAD5RY13_9PEZI</name>
<dbReference type="GO" id="GO:0002143">
    <property type="term" value="P:tRNA wobble position uridine thiolation"/>
    <property type="evidence" value="ECO:0007669"/>
    <property type="project" value="TreeGrafter"/>
</dbReference>
<comment type="caution">
    <text evidence="4">The sequence shown here is derived from an EMBL/GenBank/DDBJ whole genome shotgun (WGS) entry which is preliminary data.</text>
</comment>
<protein>
    <recommendedName>
        <fullName evidence="3">Cytoplasmic tRNA 2-thiolation protein 2</fullName>
    </recommendedName>
</protein>
<reference evidence="4" key="1">
    <citation type="submission" date="2022-07" db="EMBL/GenBank/DDBJ databases">
        <title>Draft genome sequence of Zalerion maritima ATCC 34329, a (micro)plastics degrading marine fungus.</title>
        <authorList>
            <person name="Paco A."/>
            <person name="Goncalves M.F.M."/>
            <person name="Rocha-Santos T.A.P."/>
            <person name="Alves A."/>
        </authorList>
    </citation>
    <scope>NUCLEOTIDE SEQUENCE</scope>
    <source>
        <strain evidence="4">ATCC 34329</strain>
    </source>
</reference>
<gene>
    <name evidence="3" type="primary">NCS2</name>
    <name evidence="3" type="synonym">CTU2</name>
    <name evidence="4" type="ORF">MKZ38_010752</name>
</gene>
<proteinExistence type="inferred from homology"/>
<evidence type="ECO:0000256" key="2">
    <source>
        <dbReference type="ARBA" id="ARBA00022694"/>
    </source>
</evidence>
<organism evidence="4 5">
    <name type="scientific">Zalerion maritima</name>
    <dbReference type="NCBI Taxonomy" id="339359"/>
    <lineage>
        <taxon>Eukaryota</taxon>
        <taxon>Fungi</taxon>
        <taxon>Dikarya</taxon>
        <taxon>Ascomycota</taxon>
        <taxon>Pezizomycotina</taxon>
        <taxon>Sordariomycetes</taxon>
        <taxon>Lulworthiomycetidae</taxon>
        <taxon>Lulworthiales</taxon>
        <taxon>Lulworthiaceae</taxon>
        <taxon>Zalerion</taxon>
    </lineage>
</organism>
<comment type="pathway">
    <text evidence="3">tRNA modification; 5-methoxycarbonylmethyl-2-thiouridine-tRNA biosynthesis.</text>
</comment>
<dbReference type="Proteomes" id="UP001201980">
    <property type="component" value="Unassembled WGS sequence"/>
</dbReference>
<dbReference type="Gene3D" id="3.40.50.620">
    <property type="entry name" value="HUPs"/>
    <property type="match status" value="1"/>
</dbReference>
<dbReference type="GO" id="GO:0016783">
    <property type="term" value="F:sulfurtransferase activity"/>
    <property type="evidence" value="ECO:0007669"/>
    <property type="project" value="TreeGrafter"/>
</dbReference>
<dbReference type="Pfam" id="PF10288">
    <property type="entry name" value="CTU2"/>
    <property type="match status" value="1"/>
</dbReference>
<comment type="subcellular location">
    <subcellularLocation>
        <location evidence="3">Cytoplasm</location>
    </subcellularLocation>
</comment>
<dbReference type="GO" id="GO:0016779">
    <property type="term" value="F:nucleotidyltransferase activity"/>
    <property type="evidence" value="ECO:0007669"/>
    <property type="project" value="UniProtKB-UniRule"/>
</dbReference>
<dbReference type="GO" id="GO:0000049">
    <property type="term" value="F:tRNA binding"/>
    <property type="evidence" value="ECO:0007669"/>
    <property type="project" value="InterPro"/>
</dbReference>
<comment type="function">
    <text evidence="3">Plays a central role in 2-thiolation of mcm(5)S(2)U at tRNA wobble positions of tRNA(Lys), tRNA(Glu) and tRNA(Gln). May act by forming a heterodimer with NCS6 that ligates sulfur from thiocarboxylated URM1 onto the uridine of tRNAs at wobble position. Prior mcm(5) tRNA modification by the elongator complex is required for 2-thiolation. May also be involved in protein urmylation.</text>
</comment>
<sequence length="401" mass="44282">METTDARSPNDQPAPTCKRCNEAAATIKMRAETACRPCFAHFIAGKIVKRMEVLNRETKLPTSETRTMLLGLSFGASSSAMVYVLHQNSRRHEIKKRRGGVIEYIVAHIDTSLSPAPSESEALIEKYKTRFSPFPTSVIPLRNILQLQNTVDWSGLPTLNPDLASEPDKQLEDMFSRLPSTTSRADILRIFVRHLLIGEAVRRQCSTLLLGHTTTALAETTLSEAAKGRGFAVPWLVADGNIPVSSALAEKEEKYAVSEAQTRTFMPIYYPMREVFRKEVILYNKSITPPLTDLVPDDPSGAGGKGAVVSHKSLSIEEVMGRYFEEVEENYPSIVANVVRTTAKLNRLGMDDGGEGNECGLCGLGLDETGDERWRGEIGDEEANIETSRPLCYGCERSLRG</sequence>
<dbReference type="SUPFAM" id="SSF52402">
    <property type="entry name" value="Adenine nucleotide alpha hydrolases-like"/>
    <property type="match status" value="1"/>
</dbReference>
<dbReference type="PANTHER" id="PTHR20882:SF14">
    <property type="entry name" value="CYTOPLASMIC TRNA 2-THIOLATION PROTEIN 2"/>
    <property type="match status" value="1"/>
</dbReference>
<evidence type="ECO:0000313" key="4">
    <source>
        <dbReference type="EMBL" id="KAJ2906761.1"/>
    </source>
</evidence>
<keyword evidence="2 3" id="KW-0819">tRNA processing</keyword>
<comment type="similarity">
    <text evidence="3">Belongs to the CTU2/NCS2 family.</text>
</comment>
<evidence type="ECO:0000256" key="3">
    <source>
        <dbReference type="HAMAP-Rule" id="MF_03054"/>
    </source>
</evidence>
<dbReference type="AlphaFoldDB" id="A0AAD5RY13"/>
<dbReference type="InterPro" id="IPR019407">
    <property type="entry name" value="CTU2"/>
</dbReference>
<dbReference type="InterPro" id="IPR014729">
    <property type="entry name" value="Rossmann-like_a/b/a_fold"/>
</dbReference>
<evidence type="ECO:0000313" key="5">
    <source>
        <dbReference type="Proteomes" id="UP001201980"/>
    </source>
</evidence>